<protein>
    <submittedName>
        <fullName evidence="1">Uncharacterized protein</fullName>
    </submittedName>
</protein>
<dbReference type="RefSeq" id="WP_238314490.1">
    <property type="nucleotide sequence ID" value="NZ_BPQH01000079.1"/>
</dbReference>
<keyword evidence="2" id="KW-1185">Reference proteome</keyword>
<reference evidence="1" key="1">
    <citation type="journal article" date="2021" name="Front. Microbiol.">
        <title>Comprehensive Comparative Genomics and Phenotyping of Methylobacterium Species.</title>
        <authorList>
            <person name="Alessa O."/>
            <person name="Ogura Y."/>
            <person name="Fujitani Y."/>
            <person name="Takami H."/>
            <person name="Hayashi T."/>
            <person name="Sahin N."/>
            <person name="Tani A."/>
        </authorList>
    </citation>
    <scope>NUCLEOTIDE SEQUENCE</scope>
    <source>
        <strain evidence="1">KCTC 52305</strain>
    </source>
</reference>
<comment type="caution">
    <text evidence="1">The sequence shown here is derived from an EMBL/GenBank/DDBJ whole genome shotgun (WGS) entry which is preliminary data.</text>
</comment>
<gene>
    <name evidence="1" type="ORF">OPKNFCMD_6895</name>
</gene>
<evidence type="ECO:0000313" key="1">
    <source>
        <dbReference type="EMBL" id="GJD54111.1"/>
    </source>
</evidence>
<sequence length="132" mass="15165">MSAAEDFDPIRMQFIDPFQHDYEVIRPIVLFGETAAQRSRQTGIDRTVIGDKARHFVIDGMMGLADGRAENVGRKGHVFPEAIAGYIIYLKQLYPPIHLREIERMLLRKFGYKTTHHTLKTFLAPYELTLSS</sequence>
<accession>A0ABQ4RBE1</accession>
<evidence type="ECO:0000313" key="2">
    <source>
        <dbReference type="Proteomes" id="UP001055167"/>
    </source>
</evidence>
<organism evidence="1 2">
    <name type="scientific">Methylobacterium crusticola</name>
    <dbReference type="NCBI Taxonomy" id="1697972"/>
    <lineage>
        <taxon>Bacteria</taxon>
        <taxon>Pseudomonadati</taxon>
        <taxon>Pseudomonadota</taxon>
        <taxon>Alphaproteobacteria</taxon>
        <taxon>Hyphomicrobiales</taxon>
        <taxon>Methylobacteriaceae</taxon>
        <taxon>Methylobacterium</taxon>
    </lineage>
</organism>
<dbReference type="Proteomes" id="UP001055167">
    <property type="component" value="Unassembled WGS sequence"/>
</dbReference>
<name>A0ABQ4RBE1_9HYPH</name>
<dbReference type="EMBL" id="BPQH01000079">
    <property type="protein sequence ID" value="GJD54111.1"/>
    <property type="molecule type" value="Genomic_DNA"/>
</dbReference>
<reference evidence="1" key="2">
    <citation type="submission" date="2021-08" db="EMBL/GenBank/DDBJ databases">
        <authorList>
            <person name="Tani A."/>
            <person name="Ola A."/>
            <person name="Ogura Y."/>
            <person name="Katsura K."/>
            <person name="Hayashi T."/>
        </authorList>
    </citation>
    <scope>NUCLEOTIDE SEQUENCE</scope>
    <source>
        <strain evidence="1">KCTC 52305</strain>
    </source>
</reference>
<proteinExistence type="predicted"/>